<sequence>MDLLVKGLKKSLTGEYEIIGDKSIGHRSLIIGALAKGEYKVYNFPKNLDCLATLDSMKKLGVDIKVEGNTLKVNSPGYENFNKKPEVLQGKNSGTTVRLMAGVLSGIGAETKFIGDDSLSCRPMKRIIEPLEKMGAKIESKDNKLPLKFLKHDGLNSIKYNMKVASAQVKSCILLAGLMSKGKTTIVEDKSTRDHTERMLKYLDAYINIRNIYSKDRKKSTFKKEVTIEKSKLNSKDIYVPGDISSAAFLISASLLIEGSNLCIKNVLLNEGRIEYINVLRNMGANIEIEKGKLLNGEPVGNICVKESYLKGITVEKHIIPNIIDEIPVLSVIAAFSEGKTIFKSVEELKFKESDRVEAIIENLKRAGVKSAYKNGDLIIEGNKSYIDKSLEIESFKDHRIALAFLVLSLRNKKHTLIKDYECTEISFPNSLSLFNLDYDLI</sequence>
<feature type="active site" description="Proton acceptor" evidence="8">
    <location>
        <position position="325"/>
    </location>
</feature>
<evidence type="ECO:0000259" key="9">
    <source>
        <dbReference type="Pfam" id="PF00275"/>
    </source>
</evidence>
<dbReference type="PANTHER" id="PTHR21090">
    <property type="entry name" value="AROM/DEHYDROQUINATE SYNTHASE"/>
    <property type="match status" value="1"/>
</dbReference>
<dbReference type="InterPro" id="IPR036968">
    <property type="entry name" value="Enolpyruvate_Tfrase_sf"/>
</dbReference>
<keyword evidence="3 8" id="KW-0963">Cytoplasm</keyword>
<feature type="binding site" evidence="8">
    <location>
        <position position="325"/>
    </location>
    <ligand>
        <name>3-phosphoshikimate</name>
        <dbReference type="ChEBI" id="CHEBI:145989"/>
    </ligand>
</feature>
<dbReference type="GO" id="GO:0003866">
    <property type="term" value="F:3-phosphoshikimate 1-carboxyvinyltransferase activity"/>
    <property type="evidence" value="ECO:0007669"/>
    <property type="project" value="UniProtKB-UniRule"/>
</dbReference>
<evidence type="ECO:0000313" key="11">
    <source>
        <dbReference type="Proteomes" id="UP000032250"/>
    </source>
</evidence>
<feature type="binding site" evidence="8">
    <location>
        <position position="22"/>
    </location>
    <ligand>
        <name>phosphoenolpyruvate</name>
        <dbReference type="ChEBI" id="CHEBI:58702"/>
    </ligand>
</feature>
<feature type="binding site" evidence="8">
    <location>
        <position position="168"/>
    </location>
    <ligand>
        <name>3-phosphoshikimate</name>
        <dbReference type="ChEBI" id="CHEBI:145989"/>
    </ligand>
</feature>
<feature type="domain" description="Enolpyruvate transferase" evidence="9">
    <location>
        <begin position="10"/>
        <end position="430"/>
    </location>
</feature>
<dbReference type="OrthoDB" id="9809920at2"/>
<feature type="binding site" evidence="8">
    <location>
        <position position="94"/>
    </location>
    <ligand>
        <name>phosphoenolpyruvate</name>
        <dbReference type="ChEBI" id="CHEBI:58702"/>
    </ligand>
</feature>
<feature type="binding site" evidence="8">
    <location>
        <position position="166"/>
    </location>
    <ligand>
        <name>3-phosphoshikimate</name>
        <dbReference type="ChEBI" id="CHEBI:145989"/>
    </ligand>
</feature>
<feature type="binding site" evidence="8">
    <location>
        <position position="23"/>
    </location>
    <ligand>
        <name>3-phosphoshikimate</name>
        <dbReference type="ChEBI" id="CHEBI:145989"/>
    </ligand>
</feature>
<organism evidence="10 11">
    <name type="scientific">Clostridium botulinum B2 450</name>
    <dbReference type="NCBI Taxonomy" id="1379739"/>
    <lineage>
        <taxon>Bacteria</taxon>
        <taxon>Bacillati</taxon>
        <taxon>Bacillota</taxon>
        <taxon>Clostridia</taxon>
        <taxon>Eubacteriales</taxon>
        <taxon>Clostridiaceae</taxon>
        <taxon>Clostridium</taxon>
    </lineage>
</organism>
<dbReference type="PROSITE" id="PS00885">
    <property type="entry name" value="EPSP_SYNTHASE_2"/>
    <property type="match status" value="1"/>
</dbReference>
<protein>
    <recommendedName>
        <fullName evidence="8">3-phosphoshikimate 1-carboxyvinyltransferase</fullName>
        <ecNumber evidence="8">2.5.1.19</ecNumber>
    </recommendedName>
    <alternativeName>
        <fullName evidence="8">5-enolpyruvylshikimate-3-phosphate synthase</fullName>
        <shortName evidence="8">EPSP synthase</shortName>
        <shortName evidence="8">EPSPS</shortName>
    </alternativeName>
</protein>
<name>A0A0D1AK52_CLOBO</name>
<feature type="binding site" evidence="8">
    <location>
        <position position="122"/>
    </location>
    <ligand>
        <name>phosphoenolpyruvate</name>
        <dbReference type="ChEBI" id="CHEBI:58702"/>
    </ligand>
</feature>
<dbReference type="PIRSF" id="PIRSF000505">
    <property type="entry name" value="EPSPS"/>
    <property type="match status" value="1"/>
</dbReference>
<dbReference type="Proteomes" id="UP000032250">
    <property type="component" value="Unassembled WGS sequence"/>
</dbReference>
<dbReference type="PANTHER" id="PTHR21090:SF5">
    <property type="entry name" value="PENTAFUNCTIONAL AROM POLYPEPTIDE"/>
    <property type="match status" value="1"/>
</dbReference>
<dbReference type="InterPro" id="IPR013792">
    <property type="entry name" value="RNA3'P_cycl/enolpyr_Trfase_a/b"/>
</dbReference>
<dbReference type="PATRIC" id="fig|1379739.3.peg.1889"/>
<evidence type="ECO:0000313" key="10">
    <source>
        <dbReference type="EMBL" id="KIS23484.1"/>
    </source>
</evidence>
<dbReference type="InterPro" id="IPR023193">
    <property type="entry name" value="EPSP_synthase_CS"/>
</dbReference>
<gene>
    <name evidence="8" type="primary">aroA</name>
    <name evidence="10" type="ORF">N495_07720</name>
</gene>
<dbReference type="Pfam" id="PF00275">
    <property type="entry name" value="EPSP_synthase"/>
    <property type="match status" value="1"/>
</dbReference>
<evidence type="ECO:0000256" key="2">
    <source>
        <dbReference type="ARBA" id="ARBA00009948"/>
    </source>
</evidence>
<feature type="binding site" evidence="8">
    <location>
        <position position="168"/>
    </location>
    <ligand>
        <name>phosphoenolpyruvate</name>
        <dbReference type="ChEBI" id="CHEBI:58702"/>
    </ligand>
</feature>
<dbReference type="GO" id="GO:0008652">
    <property type="term" value="P:amino acid biosynthetic process"/>
    <property type="evidence" value="ECO:0007669"/>
    <property type="project" value="UniProtKB-KW"/>
</dbReference>
<dbReference type="AlphaFoldDB" id="A0A0D1AK52"/>
<dbReference type="Gene3D" id="3.65.10.10">
    <property type="entry name" value="Enolpyruvate transferase domain"/>
    <property type="match status" value="2"/>
</dbReference>
<dbReference type="HOGENOM" id="CLU_024321_0_1_9"/>
<dbReference type="PROSITE" id="PS00104">
    <property type="entry name" value="EPSP_SYNTHASE_1"/>
    <property type="match status" value="1"/>
</dbReference>
<feature type="binding site" evidence="8">
    <location>
        <position position="352"/>
    </location>
    <ligand>
        <name>3-phosphoshikimate</name>
        <dbReference type="ChEBI" id="CHEBI:145989"/>
    </ligand>
</feature>
<evidence type="ECO:0000256" key="1">
    <source>
        <dbReference type="ARBA" id="ARBA00004811"/>
    </source>
</evidence>
<accession>A0A0D1AK52</accession>
<dbReference type="FunFam" id="3.65.10.10:FF:000005">
    <property type="entry name" value="3-phosphoshikimate 1-carboxyvinyltransferase"/>
    <property type="match status" value="1"/>
</dbReference>
<dbReference type="InterPro" id="IPR006264">
    <property type="entry name" value="EPSP_synthase"/>
</dbReference>
<evidence type="ECO:0000256" key="5">
    <source>
        <dbReference type="ARBA" id="ARBA00022679"/>
    </source>
</evidence>
<evidence type="ECO:0000256" key="8">
    <source>
        <dbReference type="HAMAP-Rule" id="MF_00210"/>
    </source>
</evidence>
<dbReference type="GO" id="GO:0005737">
    <property type="term" value="C:cytoplasm"/>
    <property type="evidence" value="ECO:0007669"/>
    <property type="project" value="UniProtKB-SubCell"/>
</dbReference>
<evidence type="ECO:0000256" key="6">
    <source>
        <dbReference type="ARBA" id="ARBA00023141"/>
    </source>
</evidence>
<dbReference type="SUPFAM" id="SSF55205">
    <property type="entry name" value="EPT/RTPC-like"/>
    <property type="match status" value="1"/>
</dbReference>
<reference evidence="10 11" key="1">
    <citation type="submission" date="2014-06" db="EMBL/GenBank/DDBJ databases">
        <title>Genome characterization of distinct group I Clostridium botulinum lineages.</title>
        <authorList>
            <person name="Giordani F."/>
            <person name="Anselmo A."/>
            <person name="Fillo S."/>
            <person name="Palozzi A.M."/>
            <person name="Fortunato A."/>
            <person name="Gentile B."/>
            <person name="Ciammaruconi A."/>
            <person name="Anniballi F."/>
            <person name="De Medici D."/>
            <person name="Lista F."/>
        </authorList>
    </citation>
    <scope>NUCLEOTIDE SEQUENCE [LARGE SCALE GENOMIC DNA]</scope>
    <source>
        <strain evidence="10 11">B2 450</strain>
    </source>
</reference>
<evidence type="ECO:0000256" key="7">
    <source>
        <dbReference type="ARBA" id="ARBA00044633"/>
    </source>
</evidence>
<keyword evidence="5 8" id="KW-0808">Transferase</keyword>
<comment type="subunit">
    <text evidence="8">Monomer.</text>
</comment>
<comment type="similarity">
    <text evidence="2 8">Belongs to the EPSP synthase family.</text>
</comment>
<evidence type="ECO:0000256" key="3">
    <source>
        <dbReference type="ARBA" id="ARBA00022490"/>
    </source>
</evidence>
<feature type="binding site" evidence="8">
    <location>
        <position position="22"/>
    </location>
    <ligand>
        <name>3-phosphoshikimate</name>
        <dbReference type="ChEBI" id="CHEBI:145989"/>
    </ligand>
</feature>
<dbReference type="HAMAP" id="MF_00210">
    <property type="entry name" value="EPSP_synth"/>
    <property type="match status" value="1"/>
</dbReference>
<feature type="binding site" evidence="8">
    <location>
        <position position="356"/>
    </location>
    <ligand>
        <name>phosphoenolpyruvate</name>
        <dbReference type="ChEBI" id="CHEBI:58702"/>
    </ligand>
</feature>
<dbReference type="RefSeq" id="WP_003486528.1">
    <property type="nucleotide sequence ID" value="NZ_JXSU01000007.1"/>
</dbReference>
<feature type="binding site" evidence="8">
    <location>
        <position position="400"/>
    </location>
    <ligand>
        <name>phosphoenolpyruvate</name>
        <dbReference type="ChEBI" id="CHEBI:58702"/>
    </ligand>
</feature>
<comment type="pathway">
    <text evidence="1 8">Metabolic intermediate biosynthesis; chorismate biosynthesis; chorismate from D-erythrose 4-phosphate and phosphoenolpyruvate: step 6/7.</text>
</comment>
<dbReference type="EMBL" id="JXSU01000007">
    <property type="protein sequence ID" value="KIS23484.1"/>
    <property type="molecule type" value="Genomic_DNA"/>
</dbReference>
<dbReference type="GO" id="GO:0009423">
    <property type="term" value="P:chorismate biosynthetic process"/>
    <property type="evidence" value="ECO:0007669"/>
    <property type="project" value="UniProtKB-UniRule"/>
</dbReference>
<dbReference type="GO" id="GO:0009073">
    <property type="term" value="P:aromatic amino acid family biosynthetic process"/>
    <property type="evidence" value="ECO:0007669"/>
    <property type="project" value="UniProtKB-KW"/>
</dbReference>
<comment type="caution">
    <text evidence="10">The sequence shown here is derived from an EMBL/GenBank/DDBJ whole genome shotgun (WGS) entry which is preliminary data.</text>
</comment>
<dbReference type="UniPathway" id="UPA00053">
    <property type="reaction ID" value="UER00089"/>
</dbReference>
<dbReference type="InterPro" id="IPR001986">
    <property type="entry name" value="Enolpyruvate_Tfrase_dom"/>
</dbReference>
<comment type="catalytic activity">
    <reaction evidence="7">
        <text>3-phosphoshikimate + phosphoenolpyruvate = 5-O-(1-carboxyvinyl)-3-phosphoshikimate + phosphate</text>
        <dbReference type="Rhea" id="RHEA:21256"/>
        <dbReference type="ChEBI" id="CHEBI:43474"/>
        <dbReference type="ChEBI" id="CHEBI:57701"/>
        <dbReference type="ChEBI" id="CHEBI:58702"/>
        <dbReference type="ChEBI" id="CHEBI:145989"/>
        <dbReference type="EC" id="2.5.1.19"/>
    </reaction>
    <physiologicalReaction direction="left-to-right" evidence="7">
        <dbReference type="Rhea" id="RHEA:21257"/>
    </physiologicalReaction>
</comment>
<dbReference type="EC" id="2.5.1.19" evidence="8"/>
<evidence type="ECO:0000256" key="4">
    <source>
        <dbReference type="ARBA" id="ARBA00022605"/>
    </source>
</evidence>
<comment type="caution">
    <text evidence="8">Lacks conserved residue(s) required for the propagation of feature annotation.</text>
</comment>
<comment type="subcellular location">
    <subcellularLocation>
        <location evidence="8">Cytoplasm</location>
    </subcellularLocation>
</comment>
<comment type="function">
    <text evidence="8">Catalyzes the transfer of the enolpyruvyl moiety of phosphoenolpyruvate (PEP) to the 5-hydroxyl of shikimate-3-phosphate (S3P) to produce enolpyruvyl shikimate-3-phosphate and inorganic phosphate.</text>
</comment>
<dbReference type="CDD" id="cd01556">
    <property type="entry name" value="EPSP_synthase"/>
    <property type="match status" value="1"/>
</dbReference>
<keyword evidence="4 8" id="KW-0028">Amino-acid biosynthesis</keyword>
<dbReference type="NCBIfam" id="TIGR01356">
    <property type="entry name" value="aroA"/>
    <property type="match status" value="1"/>
</dbReference>
<keyword evidence="6 8" id="KW-0057">Aromatic amino acid biosynthesis</keyword>
<proteinExistence type="inferred from homology"/>
<feature type="binding site" evidence="8">
    <location>
        <position position="27"/>
    </location>
    <ligand>
        <name>3-phosphoshikimate</name>
        <dbReference type="ChEBI" id="CHEBI:145989"/>
    </ligand>
</feature>